<dbReference type="EMBL" id="JAMZIH010000982">
    <property type="protein sequence ID" value="KAJ1678633.1"/>
    <property type="molecule type" value="Genomic_DNA"/>
</dbReference>
<evidence type="ECO:0000313" key="1">
    <source>
        <dbReference type="EMBL" id="KAJ1678633.1"/>
    </source>
</evidence>
<keyword evidence="2" id="KW-1185">Reference proteome</keyword>
<sequence>MSETPKQYQVFANSSGIPRCTSWSAGDPSRIFVGFDDQTIQVWDVSNIEGFAPLVESIQAKPAMDIKGDVGPRPGPETSQGATVGKPTAVPANGGMLPPASEGLLSQQMGVHAGSKRPLTIMAAGPNDAPDLLSPQRATKQRKLQAHTRQKQHTKAATLFPLLQAALMSSTRKIQQQRCIDLAEQLYQGKKNDSSGDSGQKEADLCKVLFGNGNIRALIGAESVNHRLSPGGSGLDYTLEVWRGNIGGVFDRIKADTDVTSANLTFLALSPLRKYRGMPPRSTQMLEIFGEKLRDSGDYQTAALCFIGCDKTRQAVEMFERQGMYKEAIILAKARLSPEDDIIPVIYEKWAAQLESKGQLEQAALCYLSANKPTLAVQCTSKRDDLAGLETAKRVAELTGDPAAPECYFRLAIELSRQGEMYDEAIELFEQAKTVRLSGLFATVCRAERYLRSAMGAKAVGNENEGPQGRPWQGAPTPPRLVSELFGENDGSNYSNSTSRLLGFQAEYTTMRPDAIGQAAYYFAMAASVMARGGADPACDEYLSKCRAFLCEVYETGLVEAFISHFTYGF</sequence>
<evidence type="ECO:0000313" key="2">
    <source>
        <dbReference type="Proteomes" id="UP001145114"/>
    </source>
</evidence>
<protein>
    <submittedName>
        <fullName evidence="1">Gem-associated protein 5</fullName>
    </submittedName>
</protein>
<reference evidence="1" key="1">
    <citation type="submission" date="2022-06" db="EMBL/GenBank/DDBJ databases">
        <title>Phylogenomic reconstructions and comparative analyses of Kickxellomycotina fungi.</title>
        <authorList>
            <person name="Reynolds N.K."/>
            <person name="Stajich J.E."/>
            <person name="Barry K."/>
            <person name="Grigoriev I.V."/>
            <person name="Crous P."/>
            <person name="Smith M.E."/>
        </authorList>
    </citation>
    <scope>NUCLEOTIDE SEQUENCE</scope>
    <source>
        <strain evidence="1">RSA 2271</strain>
    </source>
</reference>
<accession>A0ACC1HS90</accession>
<comment type="caution">
    <text evidence="1">The sequence shown here is derived from an EMBL/GenBank/DDBJ whole genome shotgun (WGS) entry which is preliminary data.</text>
</comment>
<organism evidence="1 2">
    <name type="scientific">Spiromyces aspiralis</name>
    <dbReference type="NCBI Taxonomy" id="68401"/>
    <lineage>
        <taxon>Eukaryota</taxon>
        <taxon>Fungi</taxon>
        <taxon>Fungi incertae sedis</taxon>
        <taxon>Zoopagomycota</taxon>
        <taxon>Kickxellomycotina</taxon>
        <taxon>Kickxellomycetes</taxon>
        <taxon>Kickxellales</taxon>
        <taxon>Kickxellaceae</taxon>
        <taxon>Spiromyces</taxon>
    </lineage>
</organism>
<gene>
    <name evidence="1" type="primary">GEMIN5</name>
    <name evidence="1" type="ORF">EV182_003653</name>
</gene>
<dbReference type="Proteomes" id="UP001145114">
    <property type="component" value="Unassembled WGS sequence"/>
</dbReference>
<name>A0ACC1HS90_9FUNG</name>
<proteinExistence type="predicted"/>